<dbReference type="InterPro" id="IPR000008">
    <property type="entry name" value="C2_dom"/>
</dbReference>
<dbReference type="SUPFAM" id="SSF49562">
    <property type="entry name" value="C2 domain (Calcium/lipid-binding domain, CaLB)"/>
    <property type="match status" value="1"/>
</dbReference>
<dbReference type="Pfam" id="PF12357">
    <property type="entry name" value="PLD_C"/>
    <property type="match status" value="1"/>
</dbReference>
<evidence type="ECO:0000256" key="5">
    <source>
        <dbReference type="ARBA" id="ARBA00022723"/>
    </source>
</evidence>
<dbReference type="FunFam" id="3.30.870.10:FF:000025">
    <property type="entry name" value="Phospholipase D delta"/>
    <property type="match status" value="1"/>
</dbReference>
<dbReference type="EMBL" id="LFYR01000674">
    <property type="protein sequence ID" value="KMZ71425.1"/>
    <property type="molecule type" value="Genomic_DNA"/>
</dbReference>
<dbReference type="PANTHER" id="PTHR18896">
    <property type="entry name" value="PHOSPHOLIPASE D"/>
    <property type="match status" value="1"/>
</dbReference>
<dbReference type="PROSITE" id="PS50004">
    <property type="entry name" value="C2"/>
    <property type="match status" value="1"/>
</dbReference>
<evidence type="ECO:0000259" key="13">
    <source>
        <dbReference type="PROSITE" id="PS50004"/>
    </source>
</evidence>
<dbReference type="GO" id="GO:0005886">
    <property type="term" value="C:plasma membrane"/>
    <property type="evidence" value="ECO:0000318"/>
    <property type="project" value="GO_Central"/>
</dbReference>
<dbReference type="OrthoDB" id="14911at2759"/>
<keyword evidence="5" id="KW-0479">Metal-binding</keyword>
<dbReference type="AlphaFoldDB" id="A0A0K9PT54"/>
<dbReference type="SMART" id="SM00155">
    <property type="entry name" value="PLDc"/>
    <property type="match status" value="2"/>
</dbReference>
<feature type="domain" description="PLD phosphodiesterase" evidence="14">
    <location>
        <begin position="958"/>
        <end position="985"/>
    </location>
</feature>
<dbReference type="EC" id="3.1.4.4" evidence="4"/>
<dbReference type="Gene3D" id="3.30.870.10">
    <property type="entry name" value="Endonuclease Chain A"/>
    <property type="match status" value="2"/>
</dbReference>
<feature type="compositionally biased region" description="Low complexity" evidence="12">
    <location>
        <begin position="1"/>
        <end position="13"/>
    </location>
</feature>
<feature type="region of interest" description="Disordered" evidence="12">
    <location>
        <begin position="1"/>
        <end position="141"/>
    </location>
</feature>
<comment type="catalytic activity">
    <reaction evidence="1">
        <text>a 1,2-diacyl-sn-glycero-3-phosphocholine + H2O = a 1,2-diacyl-sn-glycero-3-phosphate + choline + H(+)</text>
        <dbReference type="Rhea" id="RHEA:14445"/>
        <dbReference type="ChEBI" id="CHEBI:15354"/>
        <dbReference type="ChEBI" id="CHEBI:15377"/>
        <dbReference type="ChEBI" id="CHEBI:15378"/>
        <dbReference type="ChEBI" id="CHEBI:57643"/>
        <dbReference type="ChEBI" id="CHEBI:58608"/>
        <dbReference type="EC" id="3.1.4.4"/>
    </reaction>
</comment>
<keyword evidence="16" id="KW-1185">Reference proteome</keyword>
<evidence type="ECO:0000256" key="1">
    <source>
        <dbReference type="ARBA" id="ARBA00000798"/>
    </source>
</evidence>
<feature type="domain" description="PLD phosphodiesterase" evidence="14">
    <location>
        <begin position="627"/>
        <end position="662"/>
    </location>
</feature>
<evidence type="ECO:0000256" key="2">
    <source>
        <dbReference type="ARBA" id="ARBA00001913"/>
    </source>
</evidence>
<gene>
    <name evidence="15" type="ORF">ZOSMA_180G00160</name>
</gene>
<evidence type="ECO:0000256" key="10">
    <source>
        <dbReference type="ARBA" id="ARBA00023098"/>
    </source>
</evidence>
<dbReference type="Proteomes" id="UP000036987">
    <property type="component" value="Unassembled WGS sequence"/>
</dbReference>
<feature type="region of interest" description="Disordered" evidence="12">
    <location>
        <begin position="186"/>
        <end position="206"/>
    </location>
</feature>
<feature type="compositionally biased region" description="Polar residues" evidence="12">
    <location>
        <begin position="278"/>
        <end position="289"/>
    </location>
</feature>
<protein>
    <recommendedName>
        <fullName evidence="4">phospholipase D</fullName>
        <ecNumber evidence="4">3.1.4.4</ecNumber>
    </recommendedName>
</protein>
<evidence type="ECO:0000313" key="16">
    <source>
        <dbReference type="Proteomes" id="UP000036987"/>
    </source>
</evidence>
<dbReference type="GO" id="GO:0004630">
    <property type="term" value="F:phospholipase D activity"/>
    <property type="evidence" value="ECO:0000318"/>
    <property type="project" value="GO_Central"/>
</dbReference>
<evidence type="ECO:0000313" key="15">
    <source>
        <dbReference type="EMBL" id="KMZ71425.1"/>
    </source>
</evidence>
<keyword evidence="9" id="KW-0442">Lipid degradation</keyword>
<evidence type="ECO:0000256" key="9">
    <source>
        <dbReference type="ARBA" id="ARBA00022963"/>
    </source>
</evidence>
<accession>A0A0K9PT54</accession>
<evidence type="ECO:0000256" key="11">
    <source>
        <dbReference type="ARBA" id="ARBA00056354"/>
    </source>
</evidence>
<reference evidence="16" key="1">
    <citation type="journal article" date="2016" name="Nature">
        <title>The genome of the seagrass Zostera marina reveals angiosperm adaptation to the sea.</title>
        <authorList>
            <person name="Olsen J.L."/>
            <person name="Rouze P."/>
            <person name="Verhelst B."/>
            <person name="Lin Y.-C."/>
            <person name="Bayer T."/>
            <person name="Collen J."/>
            <person name="Dattolo E."/>
            <person name="De Paoli E."/>
            <person name="Dittami S."/>
            <person name="Maumus F."/>
            <person name="Michel G."/>
            <person name="Kersting A."/>
            <person name="Lauritano C."/>
            <person name="Lohaus R."/>
            <person name="Toepel M."/>
            <person name="Tonon T."/>
            <person name="Vanneste K."/>
            <person name="Amirebrahimi M."/>
            <person name="Brakel J."/>
            <person name="Bostroem C."/>
            <person name="Chovatia M."/>
            <person name="Grimwood J."/>
            <person name="Jenkins J.W."/>
            <person name="Jueterbock A."/>
            <person name="Mraz A."/>
            <person name="Stam W.T."/>
            <person name="Tice H."/>
            <person name="Bornberg-Bauer E."/>
            <person name="Green P.J."/>
            <person name="Pearson G.A."/>
            <person name="Procaccini G."/>
            <person name="Duarte C.M."/>
            <person name="Schmutz J."/>
            <person name="Reusch T.B.H."/>
            <person name="Van de Peer Y."/>
        </authorList>
    </citation>
    <scope>NUCLEOTIDE SEQUENCE [LARGE SCALE GENOMIC DNA]</scope>
    <source>
        <strain evidence="16">cv. Finnish</strain>
    </source>
</reference>
<dbReference type="Gene3D" id="2.60.40.150">
    <property type="entry name" value="C2 domain"/>
    <property type="match status" value="1"/>
</dbReference>
<comment type="cofactor">
    <cofactor evidence="2">
        <name>Ca(2+)</name>
        <dbReference type="ChEBI" id="CHEBI:29108"/>
    </cofactor>
</comment>
<dbReference type="SMART" id="SM00239">
    <property type="entry name" value="C2"/>
    <property type="match status" value="1"/>
</dbReference>
<dbReference type="CDD" id="cd04015">
    <property type="entry name" value="C2_plant_PLD"/>
    <property type="match status" value="1"/>
</dbReference>
<evidence type="ECO:0000256" key="3">
    <source>
        <dbReference type="ARBA" id="ARBA00010683"/>
    </source>
</evidence>
<evidence type="ECO:0000256" key="8">
    <source>
        <dbReference type="ARBA" id="ARBA00022837"/>
    </source>
</evidence>
<keyword evidence="6" id="KW-0677">Repeat</keyword>
<dbReference type="STRING" id="29655.A0A0K9PT54"/>
<dbReference type="FunFam" id="3.30.870.10:FF:000027">
    <property type="entry name" value="Phospholipase D"/>
    <property type="match status" value="1"/>
</dbReference>
<keyword evidence="10" id="KW-0443">Lipid metabolism</keyword>
<dbReference type="Pfam" id="PF00614">
    <property type="entry name" value="PLDc"/>
    <property type="match status" value="1"/>
</dbReference>
<comment type="similarity">
    <text evidence="3">Belongs to the phospholipase D family. C2-PLD subfamily.</text>
</comment>
<evidence type="ECO:0000256" key="4">
    <source>
        <dbReference type="ARBA" id="ARBA00012027"/>
    </source>
</evidence>
<organism evidence="15 16">
    <name type="scientific">Zostera marina</name>
    <name type="common">Eelgrass</name>
    <dbReference type="NCBI Taxonomy" id="29655"/>
    <lineage>
        <taxon>Eukaryota</taxon>
        <taxon>Viridiplantae</taxon>
        <taxon>Streptophyta</taxon>
        <taxon>Embryophyta</taxon>
        <taxon>Tracheophyta</taxon>
        <taxon>Spermatophyta</taxon>
        <taxon>Magnoliopsida</taxon>
        <taxon>Liliopsida</taxon>
        <taxon>Zosteraceae</taxon>
        <taxon>Zostera</taxon>
    </lineage>
</organism>
<feature type="domain" description="C2" evidence="13">
    <location>
        <begin position="297"/>
        <end position="427"/>
    </location>
</feature>
<keyword evidence="7" id="KW-0378">Hydrolase</keyword>
<dbReference type="PANTHER" id="PTHR18896:SF65">
    <property type="entry name" value="PHOSPHOLIPASE D BETA 1"/>
    <property type="match status" value="1"/>
</dbReference>
<dbReference type="SUPFAM" id="SSF56024">
    <property type="entry name" value="Phospholipase D/nuclease"/>
    <property type="match status" value="2"/>
</dbReference>
<evidence type="ECO:0000256" key="6">
    <source>
        <dbReference type="ARBA" id="ARBA00022737"/>
    </source>
</evidence>
<dbReference type="InterPro" id="IPR001736">
    <property type="entry name" value="PLipase_D/transphosphatidylase"/>
</dbReference>
<feature type="compositionally biased region" description="Low complexity" evidence="12">
    <location>
        <begin position="85"/>
        <end position="106"/>
    </location>
</feature>
<dbReference type="InterPro" id="IPR024632">
    <property type="entry name" value="PLipase_D_C"/>
</dbReference>
<comment type="function">
    <text evidence="11">Hydrolyzes glycerol-phospholipids at the terminal phosphodiesteric bond. Plays an important role in various cellular processes.</text>
</comment>
<dbReference type="InterPro" id="IPR015679">
    <property type="entry name" value="PLipase_D_fam"/>
</dbReference>
<dbReference type="PROSITE" id="PS50035">
    <property type="entry name" value="PLD"/>
    <property type="match status" value="2"/>
</dbReference>
<evidence type="ECO:0000259" key="14">
    <source>
        <dbReference type="PROSITE" id="PS50035"/>
    </source>
</evidence>
<sequence>MSNYNYDPYGYGYPPRPQFPSDVDPMGQSNNSSVYPPIPNPSHAPLRPWNSNSAHYPNFDSPPGPPPPSDHHYHSLSLQYQSHLPTQPQSHYPPSHPSSYPSLSPSNSFLYHEPPPHQQQPIVKPPDPSPGPSGPYHYRPAEPFQYQQYGSFQHGDHSEELRIPPPHSIEFQNMYGGGGYGNSLSSVSNRADHLDNSHSSSSSTYPLDSLLNDMNLSALEAPRPQPQLLPTQSDHFSAHQSHHYSGSASLNDYHRHSHSSSFSIPSPYSIPASPSNSHHQYSGGESQNSHSIQDLVPFQHLNVSLKVLLLHGNLDITVTKARNLPNLDMFSRRLADIFDLVKSKATSITSDPYVAISVADAVIARTYVISNNENPVWNQHFNVPVAHHSAEVMFTVKDNDMIGSQIIGTVKIPSEKIYEGSRVDGTYSVLGSNGKECKRGATLSLSIQYIPVEKLSMYHRGIDYELENGGVPGTYFPLRIGGRVKLYQDAHVPWGSLPPVMMGGGMQYEHGQCWRDIYEAIKNARRLIYITGWSVYHNVRLVRGSNDGSDCTLGELLKAKSQQGVRVLLLIWDDPTSRSIMGYQKEGMMQTHDEETRRFFKHSSVHVELCLRSGKQHSWAKKLETGIIYTHHQKTVVLDSDAGNGYREITAFVGGLDLCDGRYDTPEHSIFRTLKTIHKDDIHNPTFLTNVSGPREPWHDLHSRIEGPAAYDVLKNFEQRWLKVSKPHAIDKLTKSRDDKLLNIREMPDILKMEQCHYRYNNDPENWHVQIFRSIDSNSVKGFPKDPKDATNKNLVCGKNVLIDMSIHTAYVKAIRAAQHFIYIENQYFLGSSFNWSSHQDLGANNLIPMEIALKIACKIKSNERFSVYIIIPMWPEGNPTEMATQRILYWQNQTMQMMYQVIYDALVEVGRENEFVPQDYLNFFCLGNREVLDGDSSSLDTTEANAPNVHSQKTRRFMIYVHSKGMIVDDEYIIVGSANINQRSLEGLRDTEIAMGAYQPEHTWERKLGGPLGQIHAYRMSLWAEHLGVVEESFYNPSSIECMRRIRTLGELNWKQYIADDVTEMRSHLMKYPVDVDQKGKMKPLEGSESFPDVGGHICGSFSVIQENATI</sequence>
<feature type="region of interest" description="Disordered" evidence="12">
    <location>
        <begin position="224"/>
        <end position="289"/>
    </location>
</feature>
<feature type="compositionally biased region" description="Low complexity" evidence="12">
    <location>
        <begin position="259"/>
        <end position="277"/>
    </location>
</feature>
<dbReference type="GO" id="GO:0009395">
    <property type="term" value="P:phospholipid catabolic process"/>
    <property type="evidence" value="ECO:0000318"/>
    <property type="project" value="GO_Central"/>
</dbReference>
<dbReference type="Pfam" id="PF00168">
    <property type="entry name" value="C2"/>
    <property type="match status" value="1"/>
</dbReference>
<evidence type="ECO:0000256" key="12">
    <source>
        <dbReference type="SAM" id="MobiDB-lite"/>
    </source>
</evidence>
<proteinExistence type="inferred from homology"/>
<comment type="caution">
    <text evidence="15">The sequence shown here is derived from an EMBL/GenBank/DDBJ whole genome shotgun (WGS) entry which is preliminary data.</text>
</comment>
<feature type="compositionally biased region" description="Polar residues" evidence="12">
    <location>
        <begin position="228"/>
        <end position="250"/>
    </location>
</feature>
<dbReference type="GO" id="GO:0046872">
    <property type="term" value="F:metal ion binding"/>
    <property type="evidence" value="ECO:0007669"/>
    <property type="project" value="UniProtKB-KW"/>
</dbReference>
<dbReference type="InterPro" id="IPR035892">
    <property type="entry name" value="C2_domain_sf"/>
</dbReference>
<name>A0A0K9PT54_ZOSMR</name>
<keyword evidence="8" id="KW-0106">Calcium</keyword>
<dbReference type="OMA" id="SDRHDYP"/>
<feature type="compositionally biased region" description="Pro residues" evidence="12">
    <location>
        <begin position="123"/>
        <end position="133"/>
    </location>
</feature>
<evidence type="ECO:0000256" key="7">
    <source>
        <dbReference type="ARBA" id="ARBA00022801"/>
    </source>
</evidence>